<dbReference type="CDD" id="cd00553">
    <property type="entry name" value="NAD_synthase"/>
    <property type="match status" value="1"/>
</dbReference>
<dbReference type="PANTHER" id="PTHR23090:SF9">
    <property type="entry name" value="GLUTAMINE-DEPENDENT NAD(+) SYNTHETASE"/>
    <property type="match status" value="1"/>
</dbReference>
<evidence type="ECO:0000256" key="6">
    <source>
        <dbReference type="ARBA" id="ARBA00023027"/>
    </source>
</evidence>
<keyword evidence="4 8" id="KW-0547">Nucleotide-binding</keyword>
<keyword evidence="3 8" id="KW-0436">Ligase</keyword>
<protein>
    <recommendedName>
        <fullName evidence="8">Glutamine-dependent NAD(+) synthetase</fullName>
        <ecNumber evidence="8">6.3.5.1</ecNumber>
    </recommendedName>
    <alternativeName>
        <fullName evidence="8">NAD(+) synthase [glutamine-hydrolyzing]</fullName>
    </alternativeName>
</protein>
<evidence type="ECO:0000259" key="9">
    <source>
        <dbReference type="PROSITE" id="PS50263"/>
    </source>
</evidence>
<dbReference type="Pfam" id="PF02540">
    <property type="entry name" value="NAD_synthase"/>
    <property type="match status" value="1"/>
</dbReference>
<dbReference type="HAMAP" id="MF_02090">
    <property type="entry name" value="NadE_glutamine_dep"/>
    <property type="match status" value="1"/>
</dbReference>
<gene>
    <name evidence="10" type="primary">QNS1</name>
    <name evidence="10" type="ORF">GGI19_000479</name>
</gene>
<dbReference type="EMBL" id="JANBUH010000013">
    <property type="protein sequence ID" value="KAJ2756891.1"/>
    <property type="molecule type" value="Genomic_DNA"/>
</dbReference>
<dbReference type="PIRSF" id="PIRSF006630">
    <property type="entry name" value="NADS_GAT"/>
    <property type="match status" value="1"/>
</dbReference>
<dbReference type="SUPFAM" id="SSF56317">
    <property type="entry name" value="Carbon-nitrogen hydrolase"/>
    <property type="match status" value="1"/>
</dbReference>
<dbReference type="GO" id="GO:0003952">
    <property type="term" value="F:NAD+ synthase (glutamine-hydrolyzing) activity"/>
    <property type="evidence" value="ECO:0007669"/>
    <property type="project" value="UniProtKB-UniRule"/>
</dbReference>
<reference evidence="10" key="1">
    <citation type="submission" date="2022-07" db="EMBL/GenBank/DDBJ databases">
        <title>Phylogenomic reconstructions and comparative analyses of Kickxellomycotina fungi.</title>
        <authorList>
            <person name="Reynolds N.K."/>
            <person name="Stajich J.E."/>
            <person name="Barry K."/>
            <person name="Grigoriev I.V."/>
            <person name="Crous P."/>
            <person name="Smith M.E."/>
        </authorList>
    </citation>
    <scope>NUCLEOTIDE SEQUENCE</scope>
    <source>
        <strain evidence="10">BCRC 34297</strain>
    </source>
</reference>
<dbReference type="AlphaFoldDB" id="A0A9W8H5C6"/>
<dbReference type="Proteomes" id="UP001140011">
    <property type="component" value="Unassembled WGS sequence"/>
</dbReference>
<sequence length="711" mass="79326">MVHYVTVATCALNQWALDFQGNYERIRESIVQAKEGGARLRIGPELEIPGYGCQDHFLESDTTLHSWEVLARLLQDRSLDGVLIDTGMPVLHRNCRYNCRVVILDGKIVLIRPKMHLANDGNYRELRWFAGWARPASVEDFVLPRFIADITGQREVPFGDALINTEDSCIGIELCEELFTPQSPHIAMSLDGAEIILNSSGSHHELRKLRRRIELIREATLKCGGIYLYANQKGCDGDRVYYDGSAMVLANGEILAMGQQFSIGDVEVTLATVDLGGVRAFRAGMSSRSMQASRSEMSYPRVMAAISLSAQQAHFDFSVHPTRPMTASLHSPAEEISLGPACWLWDYLRRSSLGGFFLPLSGGIDSCATAVIVHSMCRLVVEACQRGDSQVLADVRRMCGEDSEYVPERAQDLAARIFCTSYMGTANSTSETRARARNLAAAIGSHHIDVDMDTVVSAIVGLFAFVTGQTPRYAVHGGTSAENLALQNIQARLRMLLSYLFAALVPWAMRGSSGKSLLVLGSANVDEALRGYFTKYDCSSADLNPIGSISKADLRGFIEYARDHMQLEVLGGFLDAVPSAELVPFSPGYVQSDEDEMGMTYNELGVYGRLRKIKKCGPYSMFAQLLHVWSQAQLTPRQIADKVKRFFFYYAVNRHKMTTLTPAYHAEAYSPDDNRFDLRQFLYNARWTWQFRQIDDAVTRLEKKDNIVIEE</sequence>
<proteinExistence type="inferred from homology"/>
<dbReference type="InterPro" id="IPR036526">
    <property type="entry name" value="C-N_Hydrolase_sf"/>
</dbReference>
<feature type="domain" description="CN hydrolase" evidence="9">
    <location>
        <begin position="5"/>
        <end position="275"/>
    </location>
</feature>
<dbReference type="InterPro" id="IPR014445">
    <property type="entry name" value="Gln-dep_NAD_synthase"/>
</dbReference>
<dbReference type="GO" id="GO:0005737">
    <property type="term" value="C:cytoplasm"/>
    <property type="evidence" value="ECO:0007669"/>
    <property type="project" value="InterPro"/>
</dbReference>
<dbReference type="CDD" id="cd07570">
    <property type="entry name" value="GAT_Gln-NAD-synth"/>
    <property type="match status" value="1"/>
</dbReference>
<dbReference type="GO" id="GO:0009435">
    <property type="term" value="P:NAD+ biosynthetic process"/>
    <property type="evidence" value="ECO:0007669"/>
    <property type="project" value="UniProtKB-UniRule"/>
</dbReference>
<dbReference type="FunFam" id="3.40.50.620:FF:000036">
    <property type="entry name" value="Glutamine-dependent NAD(+) synthetase"/>
    <property type="match status" value="1"/>
</dbReference>
<keyword evidence="6 8" id="KW-0520">NAD</keyword>
<evidence type="ECO:0000256" key="4">
    <source>
        <dbReference type="ARBA" id="ARBA00022741"/>
    </source>
</evidence>
<comment type="similarity">
    <text evidence="2 8">In the C-terminal section; belongs to the NAD synthetase family.</text>
</comment>
<comment type="caution">
    <text evidence="10">The sequence shown here is derived from an EMBL/GenBank/DDBJ whole genome shotgun (WGS) entry which is preliminary data.</text>
</comment>
<dbReference type="GO" id="GO:0004359">
    <property type="term" value="F:glutaminase activity"/>
    <property type="evidence" value="ECO:0007669"/>
    <property type="project" value="InterPro"/>
</dbReference>
<dbReference type="GO" id="GO:0005524">
    <property type="term" value="F:ATP binding"/>
    <property type="evidence" value="ECO:0007669"/>
    <property type="project" value="UniProtKB-UniRule"/>
</dbReference>
<dbReference type="InterPro" id="IPR022310">
    <property type="entry name" value="NAD/GMP_synthase"/>
</dbReference>
<evidence type="ECO:0000256" key="8">
    <source>
        <dbReference type="PIRNR" id="PIRNR006630"/>
    </source>
</evidence>
<dbReference type="Gene3D" id="3.60.110.10">
    <property type="entry name" value="Carbon-nitrogen hydrolase"/>
    <property type="match status" value="1"/>
</dbReference>
<dbReference type="InterPro" id="IPR003010">
    <property type="entry name" value="C-N_Hydrolase"/>
</dbReference>
<comment type="catalytic activity">
    <reaction evidence="7 8">
        <text>deamido-NAD(+) + L-glutamine + ATP + H2O = L-glutamate + AMP + diphosphate + NAD(+) + H(+)</text>
        <dbReference type="Rhea" id="RHEA:24384"/>
        <dbReference type="ChEBI" id="CHEBI:15377"/>
        <dbReference type="ChEBI" id="CHEBI:15378"/>
        <dbReference type="ChEBI" id="CHEBI:29985"/>
        <dbReference type="ChEBI" id="CHEBI:30616"/>
        <dbReference type="ChEBI" id="CHEBI:33019"/>
        <dbReference type="ChEBI" id="CHEBI:57540"/>
        <dbReference type="ChEBI" id="CHEBI:58359"/>
        <dbReference type="ChEBI" id="CHEBI:58437"/>
        <dbReference type="ChEBI" id="CHEBI:456215"/>
        <dbReference type="EC" id="6.3.5.1"/>
    </reaction>
</comment>
<evidence type="ECO:0000256" key="1">
    <source>
        <dbReference type="ARBA" id="ARBA00005188"/>
    </source>
</evidence>
<dbReference type="PROSITE" id="PS50263">
    <property type="entry name" value="CN_HYDROLASE"/>
    <property type="match status" value="1"/>
</dbReference>
<keyword evidence="5 8" id="KW-0067">ATP-binding</keyword>
<dbReference type="OrthoDB" id="2020662at2759"/>
<evidence type="ECO:0000256" key="7">
    <source>
        <dbReference type="ARBA" id="ARBA00052340"/>
    </source>
</evidence>
<evidence type="ECO:0000256" key="3">
    <source>
        <dbReference type="ARBA" id="ARBA00022598"/>
    </source>
</evidence>
<dbReference type="EC" id="6.3.5.1" evidence="8"/>
<dbReference type="PANTHER" id="PTHR23090">
    <property type="entry name" value="NH 3 /GLUTAMINE-DEPENDENT NAD + SYNTHETASE"/>
    <property type="match status" value="1"/>
</dbReference>
<dbReference type="SUPFAM" id="SSF52402">
    <property type="entry name" value="Adenine nucleotide alpha hydrolases-like"/>
    <property type="match status" value="1"/>
</dbReference>
<dbReference type="InterPro" id="IPR003694">
    <property type="entry name" value="NAD_synthase"/>
</dbReference>
<evidence type="ECO:0000256" key="5">
    <source>
        <dbReference type="ARBA" id="ARBA00022840"/>
    </source>
</evidence>
<evidence type="ECO:0000313" key="10">
    <source>
        <dbReference type="EMBL" id="KAJ2756891.1"/>
    </source>
</evidence>
<accession>A0A9W8H5C6</accession>
<evidence type="ECO:0000313" key="11">
    <source>
        <dbReference type="Proteomes" id="UP001140011"/>
    </source>
</evidence>
<keyword evidence="11" id="KW-1185">Reference proteome</keyword>
<dbReference type="InterPro" id="IPR014729">
    <property type="entry name" value="Rossmann-like_a/b/a_fold"/>
</dbReference>
<evidence type="ECO:0000256" key="2">
    <source>
        <dbReference type="ARBA" id="ARBA00007145"/>
    </source>
</evidence>
<organism evidence="10 11">
    <name type="scientific">Coemansia pectinata</name>
    <dbReference type="NCBI Taxonomy" id="1052879"/>
    <lineage>
        <taxon>Eukaryota</taxon>
        <taxon>Fungi</taxon>
        <taxon>Fungi incertae sedis</taxon>
        <taxon>Zoopagomycota</taxon>
        <taxon>Kickxellomycotina</taxon>
        <taxon>Kickxellomycetes</taxon>
        <taxon>Kickxellales</taxon>
        <taxon>Kickxellaceae</taxon>
        <taxon>Coemansia</taxon>
    </lineage>
</organism>
<name>A0A9W8H5C6_9FUNG</name>
<dbReference type="FunFam" id="3.60.110.10:FF:000003">
    <property type="entry name" value="Glutamine-dependent NAD(+) synthetase"/>
    <property type="match status" value="1"/>
</dbReference>
<dbReference type="Gene3D" id="3.40.50.620">
    <property type="entry name" value="HUPs"/>
    <property type="match status" value="1"/>
</dbReference>
<dbReference type="Pfam" id="PF00795">
    <property type="entry name" value="CN_hydrolase"/>
    <property type="match status" value="1"/>
</dbReference>
<comment type="pathway">
    <text evidence="1 8">Cofactor biosynthesis; NAD(+) biosynthesis; NAD(+) from deamido-NAD(+) (L-Gln route): step 1/1.</text>
</comment>